<name>A0A327PRX0_9BACT</name>
<proteinExistence type="predicted"/>
<evidence type="ECO:0000313" key="3">
    <source>
        <dbReference type="Proteomes" id="UP000249610"/>
    </source>
</evidence>
<dbReference type="InterPro" id="IPR007712">
    <property type="entry name" value="RelE/ParE_toxin"/>
</dbReference>
<dbReference type="EMBL" id="QLLK01000001">
    <property type="protein sequence ID" value="RAI94809.1"/>
    <property type="molecule type" value="Genomic_DNA"/>
</dbReference>
<dbReference type="Pfam" id="PF05016">
    <property type="entry name" value="ParE_toxin"/>
    <property type="match status" value="1"/>
</dbReference>
<dbReference type="Gene3D" id="3.30.2310.20">
    <property type="entry name" value="RelE-like"/>
    <property type="match status" value="1"/>
</dbReference>
<gene>
    <name evidence="2" type="ORF">LV83_00056</name>
</gene>
<sequence length="100" mass="11796">MKIVWSKRALKDLEIIFEFYAFSASISVAQKITGKLVEKVKILTSYPEMGVVEDWGFEVPFEYRSLIEGNYKIIYRIVDEKVILISRVFDTRMDPKKKRI</sequence>
<organism evidence="2 3">
    <name type="scientific">Algoriphagus yeomjeoni</name>
    <dbReference type="NCBI Taxonomy" id="291403"/>
    <lineage>
        <taxon>Bacteria</taxon>
        <taxon>Pseudomonadati</taxon>
        <taxon>Bacteroidota</taxon>
        <taxon>Cytophagia</taxon>
        <taxon>Cytophagales</taxon>
        <taxon>Cyclobacteriaceae</taxon>
        <taxon>Algoriphagus</taxon>
    </lineage>
</organism>
<dbReference type="OrthoDB" id="5574284at2"/>
<comment type="caution">
    <text evidence="2">The sequence shown here is derived from an EMBL/GenBank/DDBJ whole genome shotgun (WGS) entry which is preliminary data.</text>
</comment>
<dbReference type="InterPro" id="IPR035093">
    <property type="entry name" value="RelE/ParE_toxin_dom_sf"/>
</dbReference>
<dbReference type="AlphaFoldDB" id="A0A327PRX0"/>
<dbReference type="RefSeq" id="WP_111609524.1">
    <property type="nucleotide sequence ID" value="NZ_QLLK01000001.1"/>
</dbReference>
<keyword evidence="3" id="KW-1185">Reference proteome</keyword>
<keyword evidence="1" id="KW-1277">Toxin-antitoxin system</keyword>
<reference evidence="2 3" key="1">
    <citation type="submission" date="2018-06" db="EMBL/GenBank/DDBJ databases">
        <title>Genomic Encyclopedia of Archaeal and Bacterial Type Strains, Phase II (KMG-II): from individual species to whole genera.</title>
        <authorList>
            <person name="Goeker M."/>
        </authorList>
    </citation>
    <scope>NUCLEOTIDE SEQUENCE [LARGE SCALE GENOMIC DNA]</scope>
    <source>
        <strain evidence="2 3">DSM 23446</strain>
    </source>
</reference>
<evidence type="ECO:0000313" key="2">
    <source>
        <dbReference type="EMBL" id="RAI94809.1"/>
    </source>
</evidence>
<protein>
    <submittedName>
        <fullName evidence="2">Plasmid stabilization system protein ParE</fullName>
    </submittedName>
</protein>
<dbReference type="SUPFAM" id="SSF143011">
    <property type="entry name" value="RelE-like"/>
    <property type="match status" value="1"/>
</dbReference>
<dbReference type="Proteomes" id="UP000249610">
    <property type="component" value="Unassembled WGS sequence"/>
</dbReference>
<accession>A0A327PRX0</accession>
<evidence type="ECO:0000256" key="1">
    <source>
        <dbReference type="ARBA" id="ARBA00022649"/>
    </source>
</evidence>